<feature type="compositionally biased region" description="Low complexity" evidence="1">
    <location>
        <begin position="57"/>
        <end position="71"/>
    </location>
</feature>
<feature type="compositionally biased region" description="Low complexity" evidence="1">
    <location>
        <begin position="257"/>
        <end position="290"/>
    </location>
</feature>
<feature type="compositionally biased region" description="Polar residues" evidence="1">
    <location>
        <begin position="164"/>
        <end position="191"/>
    </location>
</feature>
<feature type="compositionally biased region" description="Low complexity" evidence="1">
    <location>
        <begin position="335"/>
        <end position="376"/>
    </location>
</feature>
<feature type="domain" description="Rab-GAP TBC" evidence="2">
    <location>
        <begin position="766"/>
        <end position="959"/>
    </location>
</feature>
<evidence type="ECO:0000259" key="2">
    <source>
        <dbReference type="PROSITE" id="PS50086"/>
    </source>
</evidence>
<gene>
    <name evidence="3" type="ORF">QBC40DRAFT_168932</name>
</gene>
<organism evidence="3 4">
    <name type="scientific">Triangularia verruculosa</name>
    <dbReference type="NCBI Taxonomy" id="2587418"/>
    <lineage>
        <taxon>Eukaryota</taxon>
        <taxon>Fungi</taxon>
        <taxon>Dikarya</taxon>
        <taxon>Ascomycota</taxon>
        <taxon>Pezizomycotina</taxon>
        <taxon>Sordariomycetes</taxon>
        <taxon>Sordariomycetidae</taxon>
        <taxon>Sordariales</taxon>
        <taxon>Podosporaceae</taxon>
        <taxon>Triangularia</taxon>
    </lineage>
</organism>
<dbReference type="GO" id="GO:0031267">
    <property type="term" value="F:small GTPase binding"/>
    <property type="evidence" value="ECO:0007669"/>
    <property type="project" value="TreeGrafter"/>
</dbReference>
<dbReference type="GO" id="GO:0005096">
    <property type="term" value="F:GTPase activator activity"/>
    <property type="evidence" value="ECO:0007669"/>
    <property type="project" value="TreeGrafter"/>
</dbReference>
<dbReference type="Proteomes" id="UP001303160">
    <property type="component" value="Unassembled WGS sequence"/>
</dbReference>
<dbReference type="PANTHER" id="PTHR47219:SF9">
    <property type="entry name" value="GTPASE ACTIVATING PROTEIN AND CENTROSOME-ASSOCIATED, ISOFORM B"/>
    <property type="match status" value="1"/>
</dbReference>
<dbReference type="EMBL" id="MU863896">
    <property type="protein sequence ID" value="KAK4202576.1"/>
    <property type="molecule type" value="Genomic_DNA"/>
</dbReference>
<proteinExistence type="predicted"/>
<dbReference type="PROSITE" id="PS50086">
    <property type="entry name" value="TBC_RABGAP"/>
    <property type="match status" value="1"/>
</dbReference>
<feature type="compositionally biased region" description="Low complexity" evidence="1">
    <location>
        <begin position="146"/>
        <end position="156"/>
    </location>
</feature>
<dbReference type="InterPro" id="IPR000195">
    <property type="entry name" value="Rab-GAP-TBC_dom"/>
</dbReference>
<reference evidence="3" key="2">
    <citation type="submission" date="2023-05" db="EMBL/GenBank/DDBJ databases">
        <authorList>
            <consortium name="Lawrence Berkeley National Laboratory"/>
            <person name="Steindorff A."/>
            <person name="Hensen N."/>
            <person name="Bonometti L."/>
            <person name="Westerberg I."/>
            <person name="Brannstrom I.O."/>
            <person name="Guillou S."/>
            <person name="Cros-Aarteil S."/>
            <person name="Calhoun S."/>
            <person name="Haridas S."/>
            <person name="Kuo A."/>
            <person name="Mondo S."/>
            <person name="Pangilinan J."/>
            <person name="Riley R."/>
            <person name="Labutti K."/>
            <person name="Andreopoulos B."/>
            <person name="Lipzen A."/>
            <person name="Chen C."/>
            <person name="Yanf M."/>
            <person name="Daum C."/>
            <person name="Ng V."/>
            <person name="Clum A."/>
            <person name="Ohm R."/>
            <person name="Martin F."/>
            <person name="Silar P."/>
            <person name="Natvig D."/>
            <person name="Lalanne C."/>
            <person name="Gautier V."/>
            <person name="Ament-Velasquez S.L."/>
            <person name="Kruys A."/>
            <person name="Hutchinson M.I."/>
            <person name="Powell A.J."/>
            <person name="Barry K."/>
            <person name="Miller A.N."/>
            <person name="Grigoriev I.V."/>
            <person name="Debuchy R."/>
            <person name="Gladieux P."/>
            <person name="Thoren M.H."/>
            <person name="Johannesson H."/>
        </authorList>
    </citation>
    <scope>NUCLEOTIDE SEQUENCE</scope>
    <source>
        <strain evidence="3">CBS 315.58</strain>
    </source>
</reference>
<dbReference type="Gene3D" id="1.10.8.270">
    <property type="entry name" value="putative rabgap domain of human tbc1 domain family member 14 like domains"/>
    <property type="match status" value="1"/>
</dbReference>
<dbReference type="SMART" id="SM00164">
    <property type="entry name" value="TBC"/>
    <property type="match status" value="1"/>
</dbReference>
<name>A0AAN6XN14_9PEZI</name>
<keyword evidence="4" id="KW-1185">Reference proteome</keyword>
<evidence type="ECO:0000256" key="1">
    <source>
        <dbReference type="SAM" id="MobiDB-lite"/>
    </source>
</evidence>
<dbReference type="Gene3D" id="1.10.472.80">
    <property type="entry name" value="Ypt/Rab-GAP domain of gyp1p, domain 3"/>
    <property type="match status" value="1"/>
</dbReference>
<dbReference type="Pfam" id="PF00566">
    <property type="entry name" value="RabGAP-TBC"/>
    <property type="match status" value="1"/>
</dbReference>
<feature type="region of interest" description="Disordered" evidence="1">
    <location>
        <begin position="335"/>
        <end position="388"/>
    </location>
</feature>
<accession>A0AAN6XN14</accession>
<feature type="region of interest" description="Disordered" evidence="1">
    <location>
        <begin position="727"/>
        <end position="747"/>
    </location>
</feature>
<evidence type="ECO:0000313" key="3">
    <source>
        <dbReference type="EMBL" id="KAK4202576.1"/>
    </source>
</evidence>
<feature type="region of interest" description="Disordered" evidence="1">
    <location>
        <begin position="33"/>
        <end position="297"/>
    </location>
</feature>
<dbReference type="FunFam" id="1.10.8.270:FF:000023">
    <property type="entry name" value="TBC domain-containing protein C1778.09"/>
    <property type="match status" value="1"/>
</dbReference>
<feature type="compositionally biased region" description="Low complexity" evidence="1">
    <location>
        <begin position="472"/>
        <end position="502"/>
    </location>
</feature>
<sequence>MAPQKFASVRHKTRPSARLVPFLDDSSLVALRYEQTKQAEPPIPLPPPRNPRRIHRPASTIASSSPSSPITINPPPVPPPQEEHPLFRTQPSPRSQADEWKRDSGLAPTSSSVTLREEGAEDPGFQKFLEVIDDTASVYSSDEQVSTSPLRISIPSRRSESSAHQDNGIVSPTQTTAPASPVTPTRQTSLSKRIGQTLGLRSKSDGSKRLRKKMLGDDGSKAPLPEAGHGTAMRGVPGPLKSPKLPLPTTPAGAPVSSSSSSNRGNIPATLGSSATTTTPTTPANTGDTSFMPLDTPIPDDRLWDDLGDLSFSKRGSIMLGGKSDPFKTLKAASGATTSATATATTTTTPDATTTVSNNAAPTAAADSDTTTTNTPEKTRSSTHTTTLSVPSIRVLPVDVERESQKVRSLYESSGEGCGLNWEDGGHVLPSSFGGVGVVGSNTSSVVDQHHHHQHRRLEPTVEVPSEEEEIAAAAVVSSPSPSSSQVPSSEAGQQQQQQQQQALSDRLSPRTTPASITPRSANSLSPLRDSHASAAVTRREYERAGGIEDWEDVGFSDVDRYGFISQRPPARPETARVGTPELRSAQFQSRRRNVLTKRPMTAYSTTGGGGGSLGGYIRPPSRKVSTRSLNTFTSEFSTLSRRSTRSSIRSATNRLPHNRDRRWMDEAGDMLALQAGLTGITTDDHGDGGGVGFSANVGVGGKNTEAQKRKELERAEKWRKMATVVNKKAAAGSSSTAGQQQSQGQGMDYEFDTKNAKLIDRTWKGIPDCWRAAAWYSFLATSAKQWKSTETDEYLIAEFIRLQNESSPDDVQIDLDVPRTINGHIMFRKRYRGGQRLLFRVLHAISLFFPELGYVQGMAPLAATLLCYFDEERCFVMLVRMWRYRGLEHLYKPGFAELMGVLEDFENRWLAGKDVAAKLKELAIDATAYGTRWYLTLFNLSIPFPAQLRVWDVFMLLGECPPPGYEEEQQSEKEKGKGPGLGARGVPKGLDILHATSAALITALRDVLLDSDFENGMKALTAWIPIKDEDLLMKVTRAEWRVHHREGGGGSKWKK</sequence>
<feature type="compositionally biased region" description="Polar residues" evidence="1">
    <location>
        <begin position="510"/>
        <end position="526"/>
    </location>
</feature>
<feature type="region of interest" description="Disordered" evidence="1">
    <location>
        <begin position="564"/>
        <end position="623"/>
    </location>
</feature>
<dbReference type="InterPro" id="IPR035969">
    <property type="entry name" value="Rab-GAP_TBC_sf"/>
</dbReference>
<dbReference type="FunFam" id="1.10.472.80:FF:000055">
    <property type="entry name" value="TBC domain-containing protein C1778.09"/>
    <property type="match status" value="1"/>
</dbReference>
<feature type="compositionally biased region" description="Low complexity" evidence="1">
    <location>
        <begin position="730"/>
        <end position="747"/>
    </location>
</feature>
<dbReference type="InterPro" id="IPR050302">
    <property type="entry name" value="Rab_GAP_TBC_domain"/>
</dbReference>
<dbReference type="AlphaFoldDB" id="A0AAN6XN14"/>
<reference evidence="3" key="1">
    <citation type="journal article" date="2023" name="Mol. Phylogenet. Evol.">
        <title>Genome-scale phylogeny and comparative genomics of the fungal order Sordariales.</title>
        <authorList>
            <person name="Hensen N."/>
            <person name="Bonometti L."/>
            <person name="Westerberg I."/>
            <person name="Brannstrom I.O."/>
            <person name="Guillou S."/>
            <person name="Cros-Aarteil S."/>
            <person name="Calhoun S."/>
            <person name="Haridas S."/>
            <person name="Kuo A."/>
            <person name="Mondo S."/>
            <person name="Pangilinan J."/>
            <person name="Riley R."/>
            <person name="LaButti K."/>
            <person name="Andreopoulos B."/>
            <person name="Lipzen A."/>
            <person name="Chen C."/>
            <person name="Yan M."/>
            <person name="Daum C."/>
            <person name="Ng V."/>
            <person name="Clum A."/>
            <person name="Steindorff A."/>
            <person name="Ohm R.A."/>
            <person name="Martin F."/>
            <person name="Silar P."/>
            <person name="Natvig D.O."/>
            <person name="Lalanne C."/>
            <person name="Gautier V."/>
            <person name="Ament-Velasquez S.L."/>
            <person name="Kruys A."/>
            <person name="Hutchinson M.I."/>
            <person name="Powell A.J."/>
            <person name="Barry K."/>
            <person name="Miller A.N."/>
            <person name="Grigoriev I.V."/>
            <person name="Debuchy R."/>
            <person name="Gladieux P."/>
            <person name="Hiltunen Thoren M."/>
            <person name="Johannesson H."/>
        </authorList>
    </citation>
    <scope>NUCLEOTIDE SEQUENCE</scope>
    <source>
        <strain evidence="3">CBS 315.58</strain>
    </source>
</reference>
<protein>
    <recommendedName>
        <fullName evidence="2">Rab-GAP TBC domain-containing protein</fullName>
    </recommendedName>
</protein>
<feature type="compositionally biased region" description="Basic and acidic residues" evidence="1">
    <location>
        <begin position="202"/>
        <end position="220"/>
    </location>
</feature>
<dbReference type="SUPFAM" id="SSF47923">
    <property type="entry name" value="Ypt/Rab-GAP domain of gyp1p"/>
    <property type="match status" value="2"/>
</dbReference>
<comment type="caution">
    <text evidence="3">The sequence shown here is derived from an EMBL/GenBank/DDBJ whole genome shotgun (WGS) entry which is preliminary data.</text>
</comment>
<feature type="region of interest" description="Disordered" evidence="1">
    <location>
        <begin position="440"/>
        <end position="535"/>
    </location>
</feature>
<evidence type="ECO:0000313" key="4">
    <source>
        <dbReference type="Proteomes" id="UP001303160"/>
    </source>
</evidence>
<dbReference type="PANTHER" id="PTHR47219">
    <property type="entry name" value="RAB GTPASE-ACTIVATING PROTEIN 1-LIKE"/>
    <property type="match status" value="1"/>
</dbReference>